<dbReference type="Proteomes" id="UP001064087">
    <property type="component" value="Chromosome"/>
</dbReference>
<dbReference type="PROSITE" id="PS50043">
    <property type="entry name" value="HTH_LUXR_2"/>
    <property type="match status" value="1"/>
</dbReference>
<evidence type="ECO:0000259" key="4">
    <source>
        <dbReference type="PROSITE" id="PS50043"/>
    </source>
</evidence>
<dbReference type="InterPro" id="IPR036388">
    <property type="entry name" value="WH-like_DNA-bd_sf"/>
</dbReference>
<evidence type="ECO:0000256" key="2">
    <source>
        <dbReference type="ARBA" id="ARBA00023125"/>
    </source>
</evidence>
<evidence type="ECO:0000256" key="3">
    <source>
        <dbReference type="ARBA" id="ARBA00023163"/>
    </source>
</evidence>
<keyword evidence="2" id="KW-0238">DNA-binding</keyword>
<keyword evidence="3" id="KW-0804">Transcription</keyword>
<accession>A0ABY6DAM1</accession>
<keyword evidence="1" id="KW-0805">Transcription regulation</keyword>
<protein>
    <submittedName>
        <fullName evidence="5">LuxR C-terminal-related transcriptional regulator</fullName>
    </submittedName>
</protein>
<dbReference type="PANTHER" id="PTHR44688:SF16">
    <property type="entry name" value="DNA-BINDING TRANSCRIPTIONAL ACTIVATOR DEVR_DOSR"/>
    <property type="match status" value="1"/>
</dbReference>
<evidence type="ECO:0000313" key="6">
    <source>
        <dbReference type="Proteomes" id="UP001064087"/>
    </source>
</evidence>
<dbReference type="PRINTS" id="PR00038">
    <property type="entry name" value="HTHLUXR"/>
</dbReference>
<name>A0ABY6DAM1_9RHOB</name>
<evidence type="ECO:0000256" key="1">
    <source>
        <dbReference type="ARBA" id="ARBA00023015"/>
    </source>
</evidence>
<dbReference type="InterPro" id="IPR016032">
    <property type="entry name" value="Sig_transdc_resp-reg_C-effctor"/>
</dbReference>
<dbReference type="InterPro" id="IPR000792">
    <property type="entry name" value="Tscrpt_reg_LuxR_C"/>
</dbReference>
<reference evidence="5" key="1">
    <citation type="submission" date="2022-10" db="EMBL/GenBank/DDBJ databases">
        <title>Roseovarius pelagicus sp. nov., isolated from Arctic seawater.</title>
        <authorList>
            <person name="Hong Y.W."/>
            <person name="Hwang C.Y."/>
        </authorList>
    </citation>
    <scope>NUCLEOTIDE SEQUENCE</scope>
    <source>
        <strain evidence="5">HL-MP18</strain>
    </source>
</reference>
<dbReference type="PANTHER" id="PTHR44688">
    <property type="entry name" value="DNA-BINDING TRANSCRIPTIONAL ACTIVATOR DEVR_DOSR"/>
    <property type="match status" value="1"/>
</dbReference>
<dbReference type="Gene3D" id="1.10.10.10">
    <property type="entry name" value="Winged helix-like DNA-binding domain superfamily/Winged helix DNA-binding domain"/>
    <property type="match status" value="1"/>
</dbReference>
<evidence type="ECO:0000313" key="5">
    <source>
        <dbReference type="EMBL" id="UXX83186.1"/>
    </source>
</evidence>
<dbReference type="CDD" id="cd06170">
    <property type="entry name" value="LuxR_C_like"/>
    <property type="match status" value="1"/>
</dbReference>
<feature type="domain" description="HTH luxR-type" evidence="4">
    <location>
        <begin position="200"/>
        <end position="265"/>
    </location>
</feature>
<dbReference type="Pfam" id="PF00196">
    <property type="entry name" value="GerE"/>
    <property type="match status" value="1"/>
</dbReference>
<proteinExistence type="predicted"/>
<dbReference type="RefSeq" id="WP_263047871.1">
    <property type="nucleotide sequence ID" value="NZ_CP106738.1"/>
</dbReference>
<sequence>MTERTRASDSTPEEILARAIASIGRADFVLRALDYLGSAMMYQGCLLTRLNGTRSPEHVYDDVRAERRADVVDRYLDGAYLLDPFYVAYTEQQPCDALRLRDVAPDRFQHSSYYETYYSSIRLRDEAAIFIDLPSGQHLFYSVGRTEDSPRFSQRDMDRTRRILPVFAAINRRHFAAGRPAPEPVSDPAIAQQEIETAMARFGAETLTDRERQIAILILKGHSSKSIAQRIGVSPGTVKIHRRNFYRKLNISAQSELFSMFLGSLTRRA</sequence>
<dbReference type="SUPFAM" id="SSF46894">
    <property type="entry name" value="C-terminal effector domain of the bipartite response regulators"/>
    <property type="match status" value="1"/>
</dbReference>
<keyword evidence="6" id="KW-1185">Reference proteome</keyword>
<organism evidence="5 6">
    <name type="scientific">Roseovarius pelagicus</name>
    <dbReference type="NCBI Taxonomy" id="2980108"/>
    <lineage>
        <taxon>Bacteria</taxon>
        <taxon>Pseudomonadati</taxon>
        <taxon>Pseudomonadota</taxon>
        <taxon>Alphaproteobacteria</taxon>
        <taxon>Rhodobacterales</taxon>
        <taxon>Roseobacteraceae</taxon>
        <taxon>Roseovarius</taxon>
    </lineage>
</organism>
<dbReference type="SMART" id="SM00421">
    <property type="entry name" value="HTH_LUXR"/>
    <property type="match status" value="1"/>
</dbReference>
<dbReference type="EMBL" id="CP106738">
    <property type="protein sequence ID" value="UXX83186.1"/>
    <property type="molecule type" value="Genomic_DNA"/>
</dbReference>
<gene>
    <name evidence="5" type="ORF">N7U68_19295</name>
</gene>